<organism evidence="3 4">
    <name type="scientific">Eutypa lata (strain UCR-EL1)</name>
    <name type="common">Grapevine dieback disease fungus</name>
    <name type="synonym">Eutypa armeniacae</name>
    <dbReference type="NCBI Taxonomy" id="1287681"/>
    <lineage>
        <taxon>Eukaryota</taxon>
        <taxon>Fungi</taxon>
        <taxon>Dikarya</taxon>
        <taxon>Ascomycota</taxon>
        <taxon>Pezizomycotina</taxon>
        <taxon>Sordariomycetes</taxon>
        <taxon>Xylariomycetidae</taxon>
        <taxon>Xylariales</taxon>
        <taxon>Diatrypaceae</taxon>
        <taxon>Eutypa</taxon>
    </lineage>
</organism>
<gene>
    <name evidence="3" type="ORF">UCREL1_6946</name>
</gene>
<dbReference type="KEGG" id="ela:UCREL1_6946"/>
<reference evidence="4" key="1">
    <citation type="journal article" date="2013" name="Genome Announc.">
        <title>Draft genome sequence of the grapevine dieback fungus Eutypa lata UCR-EL1.</title>
        <authorList>
            <person name="Blanco-Ulate B."/>
            <person name="Rolshausen P.E."/>
            <person name="Cantu D."/>
        </authorList>
    </citation>
    <scope>NUCLEOTIDE SEQUENCE [LARGE SCALE GENOMIC DNA]</scope>
    <source>
        <strain evidence="4">UCR-EL1</strain>
    </source>
</reference>
<evidence type="ECO:0000256" key="1">
    <source>
        <dbReference type="SAM" id="MobiDB-lite"/>
    </source>
</evidence>
<dbReference type="Proteomes" id="UP000012174">
    <property type="component" value="Unassembled WGS sequence"/>
</dbReference>
<name>M7T8E1_EUTLA</name>
<sequence length="230" mass="25636">MKTNILSRLLLLLGLAATHIASGATIPKPLEILDRKRDDNDTSLDLIQPVVMRTERRGNGTIAYYGWPDDTPSIVARPKYPWQGPDADDDDEPSPEHPKGPFNTNSSMPCGGPPVYLCDDRSNHAFTEACKILIDQDLSPETPYPNWVYSVCYVLDWDTPARYQCCTSWTAAKHPLKSTDLLPGAAELYHRCNFLDQELGWHVMSGRVIRQEIGGSCVTQCLSNRAEGCE</sequence>
<protein>
    <submittedName>
        <fullName evidence="3">Uncharacterized protein</fullName>
    </submittedName>
</protein>
<feature type="region of interest" description="Disordered" evidence="1">
    <location>
        <begin position="76"/>
        <end position="108"/>
    </location>
</feature>
<keyword evidence="2" id="KW-0732">Signal</keyword>
<accession>M7T8E1</accession>
<dbReference type="AlphaFoldDB" id="M7T8E1"/>
<proteinExistence type="predicted"/>
<evidence type="ECO:0000256" key="2">
    <source>
        <dbReference type="SAM" id="SignalP"/>
    </source>
</evidence>
<dbReference type="EMBL" id="KB706714">
    <property type="protein sequence ID" value="EMR66081.1"/>
    <property type="molecule type" value="Genomic_DNA"/>
</dbReference>
<feature type="chain" id="PRO_5004085434" evidence="2">
    <location>
        <begin position="24"/>
        <end position="230"/>
    </location>
</feature>
<evidence type="ECO:0000313" key="4">
    <source>
        <dbReference type="Proteomes" id="UP000012174"/>
    </source>
</evidence>
<feature type="signal peptide" evidence="2">
    <location>
        <begin position="1"/>
        <end position="23"/>
    </location>
</feature>
<dbReference type="OrthoDB" id="3853793at2759"/>
<dbReference type="HOGENOM" id="CLU_1204760_0_0_1"/>
<keyword evidence="4" id="KW-1185">Reference proteome</keyword>
<evidence type="ECO:0000313" key="3">
    <source>
        <dbReference type="EMBL" id="EMR66081.1"/>
    </source>
</evidence>